<reference evidence="1" key="1">
    <citation type="submission" date="2020-11" db="EMBL/GenBank/DDBJ databases">
        <authorList>
            <person name="Whitehead M."/>
        </authorList>
    </citation>
    <scope>NUCLEOTIDE SEQUENCE</scope>
    <source>
        <strain evidence="1">EGII</strain>
    </source>
</reference>
<comment type="caution">
    <text evidence="1">The sequence shown here is derived from an EMBL/GenBank/DDBJ whole genome shotgun (WGS) entry which is preliminary data.</text>
</comment>
<dbReference type="EMBL" id="CAJHJT010000012">
    <property type="protein sequence ID" value="CAD6997260.1"/>
    <property type="molecule type" value="Genomic_DNA"/>
</dbReference>
<organism evidence="1 2">
    <name type="scientific">Ceratitis capitata</name>
    <name type="common">Mediterranean fruit fly</name>
    <name type="synonym">Tephritis capitata</name>
    <dbReference type="NCBI Taxonomy" id="7213"/>
    <lineage>
        <taxon>Eukaryota</taxon>
        <taxon>Metazoa</taxon>
        <taxon>Ecdysozoa</taxon>
        <taxon>Arthropoda</taxon>
        <taxon>Hexapoda</taxon>
        <taxon>Insecta</taxon>
        <taxon>Pterygota</taxon>
        <taxon>Neoptera</taxon>
        <taxon>Endopterygota</taxon>
        <taxon>Diptera</taxon>
        <taxon>Brachycera</taxon>
        <taxon>Muscomorpha</taxon>
        <taxon>Tephritoidea</taxon>
        <taxon>Tephritidae</taxon>
        <taxon>Ceratitis</taxon>
        <taxon>Ceratitis</taxon>
    </lineage>
</organism>
<evidence type="ECO:0000313" key="1">
    <source>
        <dbReference type="EMBL" id="CAD6997260.1"/>
    </source>
</evidence>
<name>A0A811UF51_CERCA</name>
<accession>A0A811UF51</accession>
<sequence length="161" mass="18930">MSKCISVPYPTHRNFPIVFKLRVLNVISQLSDAERYLPSLTKLSLWFRNQQKEFWEIFAEFIIFTLLVSELMANGCSYARQDLSFLFKFRISPSIKAVNQLLGAPVEREVTLECIVEVYPRPLNGWYRNEGNLKLHSSNKYNISEAMINLYTWHLNLTIRH</sequence>
<gene>
    <name evidence="1" type="ORF">CCAP1982_LOCUS5893</name>
</gene>
<dbReference type="InterPro" id="IPR013783">
    <property type="entry name" value="Ig-like_fold"/>
</dbReference>
<dbReference type="Proteomes" id="UP000606786">
    <property type="component" value="Unassembled WGS sequence"/>
</dbReference>
<keyword evidence="2" id="KW-1185">Reference proteome</keyword>
<proteinExistence type="predicted"/>
<protein>
    <submittedName>
        <fullName evidence="1">(Mediterranean fruit fly) hypothetical protein</fullName>
    </submittedName>
</protein>
<evidence type="ECO:0000313" key="2">
    <source>
        <dbReference type="Proteomes" id="UP000606786"/>
    </source>
</evidence>
<dbReference type="AlphaFoldDB" id="A0A811UF51"/>
<dbReference type="Gene3D" id="2.60.40.10">
    <property type="entry name" value="Immunoglobulins"/>
    <property type="match status" value="1"/>
</dbReference>